<dbReference type="OrthoDB" id="7605094at2"/>
<comment type="caution">
    <text evidence="2">The sequence shown here is derived from an EMBL/GenBank/DDBJ whole genome shotgun (WGS) entry which is preliminary data.</text>
</comment>
<dbReference type="EMBL" id="VLJV01000001">
    <property type="protein sequence ID" value="TWH19669.1"/>
    <property type="molecule type" value="Genomic_DNA"/>
</dbReference>
<dbReference type="AlphaFoldDB" id="A0A660CDV4"/>
<evidence type="ECO:0000259" key="1">
    <source>
        <dbReference type="Pfam" id="PF13577"/>
    </source>
</evidence>
<organism evidence="2 3">
    <name type="scientific">Prauserella rugosa</name>
    <dbReference type="NCBI Taxonomy" id="43354"/>
    <lineage>
        <taxon>Bacteria</taxon>
        <taxon>Bacillati</taxon>
        <taxon>Actinomycetota</taxon>
        <taxon>Actinomycetes</taxon>
        <taxon>Pseudonocardiales</taxon>
        <taxon>Pseudonocardiaceae</taxon>
        <taxon>Prauserella</taxon>
    </lineage>
</organism>
<dbReference type="Gene3D" id="3.10.450.50">
    <property type="match status" value="1"/>
</dbReference>
<dbReference type="InterPro" id="IPR037401">
    <property type="entry name" value="SnoaL-like"/>
</dbReference>
<dbReference type="InterPro" id="IPR032710">
    <property type="entry name" value="NTF2-like_dom_sf"/>
</dbReference>
<sequence length="138" mass="15443">MGLADERAEIENVLGSYTFAYDENDMDAMAECFTADAVMTMRITDGDLIGPFEGRDAIVGLMEKSLASQNDQRRHLVSNVVVRDVADGTATVSSYLTLISIADERLTVLSTARYEDELTRENGAWRFSRRHVQLDLPY</sequence>
<dbReference type="SUPFAM" id="SSF54427">
    <property type="entry name" value="NTF2-like"/>
    <property type="match status" value="1"/>
</dbReference>
<dbReference type="RefSeq" id="WP_030530713.1">
    <property type="nucleotide sequence ID" value="NZ_JOIJ01000002.1"/>
</dbReference>
<accession>A0A660CDV4</accession>
<keyword evidence="3" id="KW-1185">Reference proteome</keyword>
<dbReference type="Pfam" id="PF13577">
    <property type="entry name" value="SnoaL_4"/>
    <property type="match status" value="1"/>
</dbReference>
<protein>
    <submittedName>
        <fullName evidence="2">Uncharacterized protein (TIGR02246 family)</fullName>
    </submittedName>
</protein>
<dbReference type="NCBIfam" id="TIGR02246">
    <property type="entry name" value="SgcJ/EcaC family oxidoreductase"/>
    <property type="match status" value="1"/>
</dbReference>
<proteinExistence type="predicted"/>
<gene>
    <name evidence="2" type="ORF">JD82_01497</name>
</gene>
<reference evidence="2 3" key="1">
    <citation type="submission" date="2019-07" db="EMBL/GenBank/DDBJ databases">
        <title>R&amp;d 2014.</title>
        <authorList>
            <person name="Klenk H.-P."/>
        </authorList>
    </citation>
    <scope>NUCLEOTIDE SEQUENCE [LARGE SCALE GENOMIC DNA]</scope>
    <source>
        <strain evidence="2 3">DSM 43194</strain>
    </source>
</reference>
<evidence type="ECO:0000313" key="3">
    <source>
        <dbReference type="Proteomes" id="UP000317303"/>
    </source>
</evidence>
<dbReference type="Proteomes" id="UP000317303">
    <property type="component" value="Unassembled WGS sequence"/>
</dbReference>
<feature type="domain" description="SnoaL-like" evidence="1">
    <location>
        <begin position="5"/>
        <end position="131"/>
    </location>
</feature>
<dbReference type="InterPro" id="IPR011944">
    <property type="entry name" value="Steroid_delta5-4_isomerase"/>
</dbReference>
<evidence type="ECO:0000313" key="2">
    <source>
        <dbReference type="EMBL" id="TWH19669.1"/>
    </source>
</evidence>
<name>A0A660CDV4_9PSEU</name>